<evidence type="ECO:0000313" key="4">
    <source>
        <dbReference type="Proteomes" id="UP001341259"/>
    </source>
</evidence>
<keyword evidence="2" id="KW-0812">Transmembrane</keyword>
<keyword evidence="4" id="KW-1185">Reference proteome</keyword>
<feature type="compositionally biased region" description="Basic residues" evidence="1">
    <location>
        <begin position="141"/>
        <end position="150"/>
    </location>
</feature>
<evidence type="ECO:0008006" key="5">
    <source>
        <dbReference type="Google" id="ProtNLM"/>
    </source>
</evidence>
<proteinExistence type="predicted"/>
<evidence type="ECO:0000256" key="1">
    <source>
        <dbReference type="SAM" id="MobiDB-lite"/>
    </source>
</evidence>
<accession>A0ABZ1P048</accession>
<dbReference type="EMBL" id="CP107906">
    <property type="protein sequence ID" value="WUG97403.1"/>
    <property type="molecule type" value="Genomic_DNA"/>
</dbReference>
<evidence type="ECO:0000256" key="2">
    <source>
        <dbReference type="SAM" id="Phobius"/>
    </source>
</evidence>
<feature type="transmembrane region" description="Helical" evidence="2">
    <location>
        <begin position="116"/>
        <end position="139"/>
    </location>
</feature>
<keyword evidence="2" id="KW-0472">Membrane</keyword>
<organism evidence="3 4">
    <name type="scientific">Streptomyces violaceus</name>
    <name type="common">Streptomyces venezuelae</name>
    <dbReference type="NCBI Taxonomy" id="1936"/>
    <lineage>
        <taxon>Bacteria</taxon>
        <taxon>Bacillati</taxon>
        <taxon>Actinomycetota</taxon>
        <taxon>Actinomycetes</taxon>
        <taxon>Kitasatosporales</taxon>
        <taxon>Streptomycetaceae</taxon>
        <taxon>Streptomyces</taxon>
    </lineage>
</organism>
<dbReference type="RefSeq" id="WP_328344229.1">
    <property type="nucleotide sequence ID" value="NZ_CP107906.1"/>
</dbReference>
<evidence type="ECO:0000313" key="3">
    <source>
        <dbReference type="EMBL" id="WUG97403.1"/>
    </source>
</evidence>
<gene>
    <name evidence="3" type="ORF">OHB29_32820</name>
</gene>
<sequence>MATSGRKPSGFVSLLLLLAGILLFWMSVPNLGTAARAATTDGPRGTFTATRLMCFGHAGHTTCEWLGTFQSDDGTVELEGVKLYGSGSDTFEAGQTAPAVDVGNAGRVYNRTGSHAWIITVVLAVLAYVLLAVVARRHLMPPPLPRKRKPPHDDPRGVRPAFLDEAMFPGDFTD</sequence>
<keyword evidence="2" id="KW-1133">Transmembrane helix</keyword>
<name>A0ABZ1P048_STRVL</name>
<dbReference type="Proteomes" id="UP001341259">
    <property type="component" value="Chromosome"/>
</dbReference>
<reference evidence="3 4" key="1">
    <citation type="submission" date="2022-10" db="EMBL/GenBank/DDBJ databases">
        <title>The complete genomes of actinobacterial strains from the NBC collection.</title>
        <authorList>
            <person name="Joergensen T.S."/>
            <person name="Alvarez Arevalo M."/>
            <person name="Sterndorff E.B."/>
            <person name="Faurdal D."/>
            <person name="Vuksanovic O."/>
            <person name="Mourched A.-S."/>
            <person name="Charusanti P."/>
            <person name="Shaw S."/>
            <person name="Blin K."/>
            <person name="Weber T."/>
        </authorList>
    </citation>
    <scope>NUCLEOTIDE SEQUENCE [LARGE SCALE GENOMIC DNA]</scope>
    <source>
        <strain evidence="3 4">NBC_00456</strain>
    </source>
</reference>
<feature type="region of interest" description="Disordered" evidence="1">
    <location>
        <begin position="141"/>
        <end position="160"/>
    </location>
</feature>
<protein>
    <recommendedName>
        <fullName evidence="5">Transmembrane protein</fullName>
    </recommendedName>
</protein>